<dbReference type="Proteomes" id="UP001371456">
    <property type="component" value="Unassembled WGS sequence"/>
</dbReference>
<proteinExistence type="predicted"/>
<dbReference type="AlphaFoldDB" id="A0AAN8T2I1"/>
<accession>A0AAN8T2I1</accession>
<reference evidence="1 2" key="1">
    <citation type="submission" date="2024-02" db="EMBL/GenBank/DDBJ databases">
        <title>de novo genome assembly of Solanum bulbocastanum strain 11H21.</title>
        <authorList>
            <person name="Hosaka A.J."/>
        </authorList>
    </citation>
    <scope>NUCLEOTIDE SEQUENCE [LARGE SCALE GENOMIC DNA]</scope>
    <source>
        <tissue evidence="1">Young leaves</tissue>
    </source>
</reference>
<name>A0AAN8T2I1_SOLBU</name>
<dbReference type="EMBL" id="JBANQN010000009">
    <property type="protein sequence ID" value="KAK6780164.1"/>
    <property type="molecule type" value="Genomic_DNA"/>
</dbReference>
<protein>
    <submittedName>
        <fullName evidence="1">Uncharacterized protein</fullName>
    </submittedName>
</protein>
<comment type="caution">
    <text evidence="1">The sequence shown here is derived from an EMBL/GenBank/DDBJ whole genome shotgun (WGS) entry which is preliminary data.</text>
</comment>
<evidence type="ECO:0000313" key="1">
    <source>
        <dbReference type="EMBL" id="KAK6780164.1"/>
    </source>
</evidence>
<sequence>MKLDFQNVLTEFLREVKGFLKSIPKGGNTWSKKWYTSTT</sequence>
<keyword evidence="2" id="KW-1185">Reference proteome</keyword>
<evidence type="ECO:0000313" key="2">
    <source>
        <dbReference type="Proteomes" id="UP001371456"/>
    </source>
</evidence>
<organism evidence="1 2">
    <name type="scientific">Solanum bulbocastanum</name>
    <name type="common">Wild potato</name>
    <dbReference type="NCBI Taxonomy" id="147425"/>
    <lineage>
        <taxon>Eukaryota</taxon>
        <taxon>Viridiplantae</taxon>
        <taxon>Streptophyta</taxon>
        <taxon>Embryophyta</taxon>
        <taxon>Tracheophyta</taxon>
        <taxon>Spermatophyta</taxon>
        <taxon>Magnoliopsida</taxon>
        <taxon>eudicotyledons</taxon>
        <taxon>Gunneridae</taxon>
        <taxon>Pentapetalae</taxon>
        <taxon>asterids</taxon>
        <taxon>lamiids</taxon>
        <taxon>Solanales</taxon>
        <taxon>Solanaceae</taxon>
        <taxon>Solanoideae</taxon>
        <taxon>Solaneae</taxon>
        <taxon>Solanum</taxon>
    </lineage>
</organism>
<gene>
    <name evidence="1" type="ORF">RDI58_022348</name>
</gene>